<dbReference type="Proteomes" id="UP000625711">
    <property type="component" value="Unassembled WGS sequence"/>
</dbReference>
<dbReference type="PANTHER" id="PTHR46060">
    <property type="entry name" value="MARINER MOS1 TRANSPOSASE-LIKE PROTEIN"/>
    <property type="match status" value="1"/>
</dbReference>
<evidence type="ECO:0000313" key="4">
    <source>
        <dbReference type="Proteomes" id="UP000625711"/>
    </source>
</evidence>
<keyword evidence="1" id="KW-0175">Coiled coil</keyword>
<gene>
    <name evidence="3" type="ORF">GWI33_020303</name>
</gene>
<feature type="coiled-coil region" evidence="1">
    <location>
        <begin position="114"/>
        <end position="141"/>
    </location>
</feature>
<accession>A0A834HPJ6</accession>
<name>A0A834HPJ6_RHYFE</name>
<dbReference type="PANTHER" id="PTHR46060:SF1">
    <property type="entry name" value="MARINER MOS1 TRANSPOSASE-LIKE PROTEIN"/>
    <property type="match status" value="1"/>
</dbReference>
<dbReference type="OrthoDB" id="10017160at2759"/>
<evidence type="ECO:0000256" key="1">
    <source>
        <dbReference type="SAM" id="Coils"/>
    </source>
</evidence>
<dbReference type="InterPro" id="IPR052709">
    <property type="entry name" value="Transposase-MT_Hybrid"/>
</dbReference>
<feature type="region of interest" description="Disordered" evidence="2">
    <location>
        <begin position="58"/>
        <end position="78"/>
    </location>
</feature>
<dbReference type="GO" id="GO:0003676">
    <property type="term" value="F:nucleic acid binding"/>
    <property type="evidence" value="ECO:0007669"/>
    <property type="project" value="InterPro"/>
</dbReference>
<protein>
    <recommendedName>
        <fullName evidence="5">Transposase</fullName>
    </recommendedName>
</protein>
<dbReference type="Gene3D" id="3.30.420.10">
    <property type="entry name" value="Ribonuclease H-like superfamily/Ribonuclease H"/>
    <property type="match status" value="1"/>
</dbReference>
<proteinExistence type="predicted"/>
<dbReference type="AlphaFoldDB" id="A0A834HPJ6"/>
<keyword evidence="4" id="KW-1185">Reference proteome</keyword>
<comment type="caution">
    <text evidence="3">The sequence shown here is derived from an EMBL/GenBank/DDBJ whole genome shotgun (WGS) entry which is preliminary data.</text>
</comment>
<dbReference type="InterPro" id="IPR001888">
    <property type="entry name" value="Transposase_1"/>
</dbReference>
<evidence type="ECO:0000313" key="3">
    <source>
        <dbReference type="EMBL" id="KAF7266270.1"/>
    </source>
</evidence>
<dbReference type="InterPro" id="IPR036397">
    <property type="entry name" value="RNaseH_sf"/>
</dbReference>
<organism evidence="3 4">
    <name type="scientific">Rhynchophorus ferrugineus</name>
    <name type="common">Red palm weevil</name>
    <name type="synonym">Curculio ferrugineus</name>
    <dbReference type="NCBI Taxonomy" id="354439"/>
    <lineage>
        <taxon>Eukaryota</taxon>
        <taxon>Metazoa</taxon>
        <taxon>Ecdysozoa</taxon>
        <taxon>Arthropoda</taxon>
        <taxon>Hexapoda</taxon>
        <taxon>Insecta</taxon>
        <taxon>Pterygota</taxon>
        <taxon>Neoptera</taxon>
        <taxon>Endopterygota</taxon>
        <taxon>Coleoptera</taxon>
        <taxon>Polyphaga</taxon>
        <taxon>Cucujiformia</taxon>
        <taxon>Curculionidae</taxon>
        <taxon>Dryophthorinae</taxon>
        <taxon>Rhynchophorus</taxon>
    </lineage>
</organism>
<dbReference type="Pfam" id="PF01359">
    <property type="entry name" value="Transposase_1"/>
    <property type="match status" value="1"/>
</dbReference>
<evidence type="ECO:0008006" key="5">
    <source>
        <dbReference type="Google" id="ProtNLM"/>
    </source>
</evidence>
<reference evidence="3" key="1">
    <citation type="submission" date="2020-08" db="EMBL/GenBank/DDBJ databases">
        <title>Genome sequencing and assembly of the red palm weevil Rhynchophorus ferrugineus.</title>
        <authorList>
            <person name="Dias G.B."/>
            <person name="Bergman C.M."/>
            <person name="Manee M."/>
        </authorList>
    </citation>
    <scope>NUCLEOTIDE SEQUENCE</scope>
    <source>
        <strain evidence="3">AA-2017</strain>
        <tissue evidence="3">Whole larva</tissue>
    </source>
</reference>
<dbReference type="EMBL" id="JAACXV010014549">
    <property type="protein sequence ID" value="KAF7266270.1"/>
    <property type="molecule type" value="Genomic_DNA"/>
</dbReference>
<evidence type="ECO:0000256" key="2">
    <source>
        <dbReference type="SAM" id="MobiDB-lite"/>
    </source>
</evidence>
<sequence>MSIEDDTLNKSTERVHHIINEYLGMRKPCAKWVPRELTFDQKQRRVDDSEKCLKMIKHSKPDPIGSHPSGLHTTNPLQGVGKRNSVLARSWDAHRIICIDYLEKGRTTNSDYYIASLNRLKDKIEEKRSNLKKKKVLLRQDNALCHKSVKTMAKIHELGFELIPNPSYSPDQAPSVYFLFSDLKRMLAGKKFSSNEEVIAETEAYFEAKSKSYYKNGIEKLEGHYNQCITLEGNFVE</sequence>